<name>A0AC34EZC2_9BILA</name>
<evidence type="ECO:0000313" key="2">
    <source>
        <dbReference type="WBParaSite" id="ES5_v2.g10056.t1"/>
    </source>
</evidence>
<dbReference type="WBParaSite" id="ES5_v2.g10056.t1">
    <property type="protein sequence ID" value="ES5_v2.g10056.t1"/>
    <property type="gene ID" value="ES5_v2.g10056"/>
</dbReference>
<evidence type="ECO:0000313" key="1">
    <source>
        <dbReference type="Proteomes" id="UP000887579"/>
    </source>
</evidence>
<accession>A0AC34EZC2</accession>
<protein>
    <submittedName>
        <fullName evidence="2">UPAR/Ly6 domain-containing protein</fullName>
    </submittedName>
</protein>
<proteinExistence type="predicted"/>
<dbReference type="Proteomes" id="UP000887579">
    <property type="component" value="Unplaced"/>
</dbReference>
<organism evidence="1 2">
    <name type="scientific">Panagrolaimus sp. ES5</name>
    <dbReference type="NCBI Taxonomy" id="591445"/>
    <lineage>
        <taxon>Eukaryota</taxon>
        <taxon>Metazoa</taxon>
        <taxon>Ecdysozoa</taxon>
        <taxon>Nematoda</taxon>
        <taxon>Chromadorea</taxon>
        <taxon>Rhabditida</taxon>
        <taxon>Tylenchina</taxon>
        <taxon>Panagrolaimomorpha</taxon>
        <taxon>Panagrolaimoidea</taxon>
        <taxon>Panagrolaimidae</taxon>
        <taxon>Panagrolaimus</taxon>
    </lineage>
</organism>
<reference evidence="2" key="1">
    <citation type="submission" date="2022-11" db="UniProtKB">
        <authorList>
            <consortium name="WormBaseParasite"/>
        </authorList>
    </citation>
    <scope>IDENTIFICATION</scope>
</reference>
<sequence>MKTFIFSLFALLCCLSIADGLKCVTSFPHVDASTKECDSDAKYCYTFNGKMRFPEFSYEGTVQNCAIDIAGIDLCKQKGNNNFDNLLIKGSMYCCDKDLCNSSPKTISAITISAFVLITTFLFL</sequence>